<proteinExistence type="predicted"/>
<dbReference type="eggNOG" id="ENOG502SHSB">
    <property type="taxonomic scope" value="Eukaryota"/>
</dbReference>
<dbReference type="AlphaFoldDB" id="J0LHW1"/>
<dbReference type="KEGG" id="adl:AURDEDRAFT_72956"/>
<dbReference type="Pfam" id="PF18759">
    <property type="entry name" value="Plavaka"/>
    <property type="match status" value="1"/>
</dbReference>
<feature type="non-terminal residue" evidence="1">
    <location>
        <position position="1"/>
    </location>
</feature>
<dbReference type="Proteomes" id="UP000006514">
    <property type="component" value="Unassembled WGS sequence"/>
</dbReference>
<protein>
    <submittedName>
        <fullName evidence="1">Uncharacterized protein</fullName>
    </submittedName>
</protein>
<dbReference type="EMBL" id="JH687836">
    <property type="protein sequence ID" value="EJD37744.1"/>
    <property type="molecule type" value="Genomic_DNA"/>
</dbReference>
<reference evidence="2" key="1">
    <citation type="journal article" date="2012" name="Science">
        <title>The Paleozoic origin of enzymatic lignin decomposition reconstructed from 31 fungal genomes.</title>
        <authorList>
            <person name="Floudas D."/>
            <person name="Binder M."/>
            <person name="Riley R."/>
            <person name="Barry K."/>
            <person name="Blanchette R.A."/>
            <person name="Henrissat B."/>
            <person name="Martinez A.T."/>
            <person name="Otillar R."/>
            <person name="Spatafora J.W."/>
            <person name="Yadav J.S."/>
            <person name="Aerts A."/>
            <person name="Benoit I."/>
            <person name="Boyd A."/>
            <person name="Carlson A."/>
            <person name="Copeland A."/>
            <person name="Coutinho P.M."/>
            <person name="de Vries R.P."/>
            <person name="Ferreira P."/>
            <person name="Findley K."/>
            <person name="Foster B."/>
            <person name="Gaskell J."/>
            <person name="Glotzer D."/>
            <person name="Gorecki P."/>
            <person name="Heitman J."/>
            <person name="Hesse C."/>
            <person name="Hori C."/>
            <person name="Igarashi K."/>
            <person name="Jurgens J.A."/>
            <person name="Kallen N."/>
            <person name="Kersten P."/>
            <person name="Kohler A."/>
            <person name="Kuees U."/>
            <person name="Kumar T.K.A."/>
            <person name="Kuo A."/>
            <person name="LaButti K."/>
            <person name="Larrondo L.F."/>
            <person name="Lindquist E."/>
            <person name="Ling A."/>
            <person name="Lombard V."/>
            <person name="Lucas S."/>
            <person name="Lundell T."/>
            <person name="Martin R."/>
            <person name="McLaughlin D.J."/>
            <person name="Morgenstern I."/>
            <person name="Morin E."/>
            <person name="Murat C."/>
            <person name="Nagy L.G."/>
            <person name="Nolan M."/>
            <person name="Ohm R.A."/>
            <person name="Patyshakuliyeva A."/>
            <person name="Rokas A."/>
            <person name="Ruiz-Duenas F.J."/>
            <person name="Sabat G."/>
            <person name="Salamov A."/>
            <person name="Samejima M."/>
            <person name="Schmutz J."/>
            <person name="Slot J.C."/>
            <person name="St John F."/>
            <person name="Stenlid J."/>
            <person name="Sun H."/>
            <person name="Sun S."/>
            <person name="Syed K."/>
            <person name="Tsang A."/>
            <person name="Wiebenga A."/>
            <person name="Young D."/>
            <person name="Pisabarro A."/>
            <person name="Eastwood D.C."/>
            <person name="Martin F."/>
            <person name="Cullen D."/>
            <person name="Grigoriev I.V."/>
            <person name="Hibbett D.S."/>
        </authorList>
    </citation>
    <scope>NUCLEOTIDE SEQUENCE [LARGE SCALE GENOMIC DNA]</scope>
    <source>
        <strain evidence="2">TFB10046</strain>
    </source>
</reference>
<accession>J0LHW1</accession>
<dbReference type="InParanoid" id="J0LHW1"/>
<name>J0LHW1_AURST</name>
<dbReference type="OrthoDB" id="2576233at2759"/>
<organism evidence="1 2">
    <name type="scientific">Auricularia subglabra (strain TFB-10046 / SS5)</name>
    <name type="common">White-rot fungus</name>
    <name type="synonym">Auricularia delicata (strain TFB10046)</name>
    <dbReference type="NCBI Taxonomy" id="717982"/>
    <lineage>
        <taxon>Eukaryota</taxon>
        <taxon>Fungi</taxon>
        <taxon>Dikarya</taxon>
        <taxon>Basidiomycota</taxon>
        <taxon>Agaricomycotina</taxon>
        <taxon>Agaricomycetes</taxon>
        <taxon>Auriculariales</taxon>
        <taxon>Auriculariaceae</taxon>
        <taxon>Auricularia</taxon>
    </lineage>
</organism>
<sequence length="817" mass="92120">NQYAPFSSKEEWEFVQWAKSEGLPDHAIDRFCKLSVVRFSTIPGLKNTRQLNQKVDELPGYGTWMSTCVTVAAHDGGSESKHEVFFRDVLACLRALWADPAFKDYMSYAPEKHYSDAARAIRLYTDIKTGDWWFEMQGKLPGGSTVVPIIISSDKTELTQFTGKATAYPIYMTVGNIADHIRRQPSRRAQILIGYLPTSSIDEAGLTELAARNARARLFHAAVRTILEPLRSAAADGIMLKSSDGAVRKCYPLLAVYAGDYPEQCLAAGVRSTRCPKCKTDQDDLSNGKLAAPRTPDDTLATLANAEQSCASLSAIDSELKQHGLNYVPEPFWKDWPHADIYRSITPDVLHQLYQGMVKHLTHWAEAIVGEDELDARMKRAGLAHGLRHFKDGITHLSRVSGEEHQAIAKQLLACMAGIPQKDAVRAARALLDFTYIAQYSCHSEATLKMLDECLRNFHRYQDVFLATEAATSLNLPKLHGLLHYAPSIRLFGTTGGYNTEQTERLHIDYAKEAYRASNHREDDMLPFMCTWLERHKKLFRFATYLADLDGQTFVALKRPPSKRVAPAVGFARHPNAKSRSIDYIQTEHGAALFSEQLVEFVKTHVRDEWTKKHPGVPVPRYEIPSPDCVAYNIWHQVKFSTPDTQTLHAPATCDIAHATPVHKTKTRLAPARFDPILVCQRLASLSWLTRDVGIRVAQLRVLFALPDEFTALFKQLRIPSPGKLAYVEWFSKPGETDDLTGMFHVRRSFRSGVQADVRQAAVIEAVDIRRSAHLVAKLSGHKPSIPLHLTVHNLYERWKEFWLNNYVDKAAYRTIY</sequence>
<keyword evidence="2" id="KW-1185">Reference proteome</keyword>
<dbReference type="InterPro" id="IPR041078">
    <property type="entry name" value="Plavaka"/>
</dbReference>
<gene>
    <name evidence="1" type="ORF">AURDEDRAFT_72956</name>
</gene>
<dbReference type="OMA" id="QDLPYTN"/>
<evidence type="ECO:0000313" key="2">
    <source>
        <dbReference type="Proteomes" id="UP000006514"/>
    </source>
</evidence>
<evidence type="ECO:0000313" key="1">
    <source>
        <dbReference type="EMBL" id="EJD37744.1"/>
    </source>
</evidence>